<dbReference type="PANTHER" id="PTHR10927:SF1">
    <property type="entry name" value="RIBOSOME MATURATION PROTEIN SBDS"/>
    <property type="match status" value="1"/>
</dbReference>
<reference evidence="11" key="1">
    <citation type="submission" date="2024-02" db="EMBL/GenBank/DDBJ databases">
        <authorList>
            <consortium name="ELIXIR-Norway"/>
            <consortium name="Elixir Norway"/>
        </authorList>
    </citation>
    <scope>NUCLEOTIDE SEQUENCE</scope>
</reference>
<dbReference type="InterPro" id="IPR018978">
    <property type="entry name" value="SDO1/SBDS_central"/>
</dbReference>
<dbReference type="InterPro" id="IPR002140">
    <property type="entry name" value="Sdo1/SBDS"/>
</dbReference>
<evidence type="ECO:0000256" key="5">
    <source>
        <dbReference type="ARBA" id="ARBA00022517"/>
    </source>
</evidence>
<dbReference type="PANTHER" id="PTHR10927">
    <property type="entry name" value="RIBOSOME MATURATION PROTEIN SBDS"/>
    <property type="match status" value="1"/>
</dbReference>
<evidence type="ECO:0000313" key="12">
    <source>
        <dbReference type="Proteomes" id="UP001497512"/>
    </source>
</evidence>
<keyword evidence="12" id="KW-1185">Reference proteome</keyword>
<dbReference type="SUPFAM" id="SSF89895">
    <property type="entry name" value="FYSH domain"/>
    <property type="match status" value="1"/>
</dbReference>
<evidence type="ECO:0000256" key="1">
    <source>
        <dbReference type="ARBA" id="ARBA00004123"/>
    </source>
</evidence>
<keyword evidence="5" id="KW-0690">Ribosome biogenesis</keyword>
<comment type="subcellular location">
    <subcellularLocation>
        <location evidence="2">Cytoplasm</location>
    </subcellularLocation>
    <subcellularLocation>
        <location evidence="1">Nucleus</location>
    </subcellularLocation>
</comment>
<gene>
    <name evidence="11" type="ORF">CSSPTR1EN2_LOCUS17500</name>
</gene>
<evidence type="ECO:0000259" key="10">
    <source>
        <dbReference type="Pfam" id="PF20268"/>
    </source>
</evidence>
<comment type="similarity">
    <text evidence="3">Belongs to the SDO1/SBDS family.</text>
</comment>
<dbReference type="Pfam" id="PF20268">
    <property type="entry name" value="SBDS_C"/>
    <property type="match status" value="1"/>
</dbReference>
<dbReference type="InterPro" id="IPR018023">
    <property type="entry name" value="Ribosome_mat_SBDS_CS"/>
</dbReference>
<keyword evidence="6" id="KW-0539">Nucleus</keyword>
<evidence type="ECO:0000256" key="6">
    <source>
        <dbReference type="ARBA" id="ARBA00023242"/>
    </source>
</evidence>
<dbReference type="Gene3D" id="3.30.70.240">
    <property type="match status" value="1"/>
</dbReference>
<evidence type="ECO:0000256" key="2">
    <source>
        <dbReference type="ARBA" id="ARBA00004496"/>
    </source>
</evidence>
<dbReference type="InterPro" id="IPR036786">
    <property type="entry name" value="Ribosome_mat_SBDS_N_sf"/>
</dbReference>
<dbReference type="Proteomes" id="UP001497512">
    <property type="component" value="Chromosome 5"/>
</dbReference>
<protein>
    <recommendedName>
        <fullName evidence="13">Ribosome maturation protein SBDS</fullName>
    </recommendedName>
</protein>
<evidence type="ECO:0008006" key="13">
    <source>
        <dbReference type="Google" id="ProtNLM"/>
    </source>
</evidence>
<keyword evidence="4" id="KW-0963">Cytoplasm</keyword>
<evidence type="ECO:0000259" key="8">
    <source>
        <dbReference type="Pfam" id="PF01172"/>
    </source>
</evidence>
<dbReference type="PROSITE" id="PS01267">
    <property type="entry name" value="UPF0023"/>
    <property type="match status" value="1"/>
</dbReference>
<evidence type="ECO:0000256" key="4">
    <source>
        <dbReference type="ARBA" id="ARBA00022490"/>
    </source>
</evidence>
<dbReference type="NCBIfam" id="TIGR00291">
    <property type="entry name" value="RNA_SBDS"/>
    <property type="match status" value="1"/>
</dbReference>
<evidence type="ECO:0000259" key="9">
    <source>
        <dbReference type="Pfam" id="PF09377"/>
    </source>
</evidence>
<dbReference type="InterPro" id="IPR046928">
    <property type="entry name" value="SDO1/SBDS_C"/>
</dbReference>
<dbReference type="Gene3D" id="3.30.160.60">
    <property type="entry name" value="Classic Zinc Finger"/>
    <property type="match status" value="1"/>
</dbReference>
<evidence type="ECO:0000256" key="3">
    <source>
        <dbReference type="ARBA" id="ARBA00007433"/>
    </source>
</evidence>
<dbReference type="InterPro" id="IPR039100">
    <property type="entry name" value="Sdo1/SBDS-like"/>
</dbReference>
<evidence type="ECO:0000256" key="7">
    <source>
        <dbReference type="ARBA" id="ARBA00049708"/>
    </source>
</evidence>
<proteinExistence type="inferred from homology"/>
<dbReference type="InterPro" id="IPR036236">
    <property type="entry name" value="Znf_C2H2_sf"/>
</dbReference>
<dbReference type="Gene3D" id="3.30.1250.10">
    <property type="entry name" value="Ribosome maturation protein SBDS, N-terminal domain"/>
    <property type="match status" value="1"/>
</dbReference>
<evidence type="ECO:0000313" key="11">
    <source>
        <dbReference type="EMBL" id="CAK9225386.1"/>
    </source>
</evidence>
<sequence length="386" mass="43430">MSRRVTQPVGQKRLTNVAVVRLRKQGHRFEIACFKNKVLSWRARVEKDIDEVLQTHTVFSNVSKGVLAKSTDLIQVFGTDDEDKVCLEILEKGELQVADKEREAQLSSQFRDIATIVMDKTVNPETERPYTITMIERLMREIHFAVDPHKSSKQQALELIRELQKQFPISRAHMKLRLVVPLIQSQSLLTTLDSWNARVEAKDEMNGVTSVMCQVEPGHFRECDALVRKLNGRLEVVSMAVQREGEGGVDTFNDDNDYNSAQASLAVEELQTQGLRDLTISSSSTSGSNPVNLDPTETERARASFTSKASKEVVSAGIGAGVKQQTCNTCNSEVGDAKQYREHFKSDWHKHNLKRKMKGLPPLSLDECLADTDIVESVNDLNEYSR</sequence>
<dbReference type="Pfam" id="PF09377">
    <property type="entry name" value="SBDS_domain_II"/>
    <property type="match status" value="1"/>
</dbReference>
<feature type="domain" description="Ribosome maturation protein SDO1/SBDS central" evidence="9">
    <location>
        <begin position="111"/>
        <end position="172"/>
    </location>
</feature>
<dbReference type="InterPro" id="IPR019783">
    <property type="entry name" value="SDO1/SBDS_N"/>
</dbReference>
<name>A0ABP0ULX1_9BRYO</name>
<organism evidence="11 12">
    <name type="scientific">Sphagnum troendelagicum</name>
    <dbReference type="NCBI Taxonomy" id="128251"/>
    <lineage>
        <taxon>Eukaryota</taxon>
        <taxon>Viridiplantae</taxon>
        <taxon>Streptophyta</taxon>
        <taxon>Embryophyta</taxon>
        <taxon>Bryophyta</taxon>
        <taxon>Sphagnophytina</taxon>
        <taxon>Sphagnopsida</taxon>
        <taxon>Sphagnales</taxon>
        <taxon>Sphagnaceae</taxon>
        <taxon>Sphagnum</taxon>
    </lineage>
</organism>
<accession>A0ABP0ULX1</accession>
<comment type="subunit">
    <text evidence="7">Associates with the 60S ribosomal subunit.</text>
</comment>
<feature type="domain" description="Ribosome maturation protein SDO1/SBDS C-terminal" evidence="10">
    <location>
        <begin position="174"/>
        <end position="239"/>
    </location>
</feature>
<dbReference type="EMBL" id="OZ019897">
    <property type="protein sequence ID" value="CAK9225386.1"/>
    <property type="molecule type" value="Genomic_DNA"/>
</dbReference>
<dbReference type="InterPro" id="IPR037188">
    <property type="entry name" value="Sdo1/SBDS_central_sf"/>
</dbReference>
<dbReference type="Pfam" id="PF01172">
    <property type="entry name" value="SBDS_N"/>
    <property type="match status" value="1"/>
</dbReference>
<feature type="domain" description="Ribosome maturation protein SDO1/SBDS N-terminal" evidence="8">
    <location>
        <begin position="16"/>
        <end position="102"/>
    </location>
</feature>
<dbReference type="SUPFAM" id="SSF109728">
    <property type="entry name" value="Hypothetical protein AF0491, middle domain"/>
    <property type="match status" value="1"/>
</dbReference>
<dbReference type="SUPFAM" id="SSF57667">
    <property type="entry name" value="beta-beta-alpha zinc fingers"/>
    <property type="match status" value="1"/>
</dbReference>
<dbReference type="Gene3D" id="1.10.10.900">
    <property type="entry name" value="SBDS protein C-terminal domain, subdomain 1"/>
    <property type="match status" value="1"/>
</dbReference>